<dbReference type="AlphaFoldDB" id="A0A5J5IAG4"/>
<gene>
    <name evidence="2" type="ORF">FW778_22685</name>
</gene>
<protein>
    <submittedName>
        <fullName evidence="2">DUF2961 domain-containing protein</fullName>
    </submittedName>
</protein>
<evidence type="ECO:0000313" key="3">
    <source>
        <dbReference type="Proteomes" id="UP000326903"/>
    </source>
</evidence>
<dbReference type="InterPro" id="IPR021345">
    <property type="entry name" value="DUF2961"/>
</dbReference>
<keyword evidence="3" id="KW-1185">Reference proteome</keyword>
<organism evidence="2 3">
    <name type="scientific">Ginsengibacter hankyongi</name>
    <dbReference type="NCBI Taxonomy" id="2607284"/>
    <lineage>
        <taxon>Bacteria</taxon>
        <taxon>Pseudomonadati</taxon>
        <taxon>Bacteroidota</taxon>
        <taxon>Chitinophagia</taxon>
        <taxon>Chitinophagales</taxon>
        <taxon>Chitinophagaceae</taxon>
        <taxon>Ginsengibacter</taxon>
    </lineage>
</organism>
<dbReference type="EMBL" id="VYQF01000016">
    <property type="protein sequence ID" value="KAA9034376.1"/>
    <property type="molecule type" value="Genomic_DNA"/>
</dbReference>
<reference evidence="2 3" key="1">
    <citation type="submission" date="2019-09" db="EMBL/GenBank/DDBJ databases">
        <title>Draft genome sequence of Ginsengibacter sp. BR5-29.</title>
        <authorList>
            <person name="Im W.-T."/>
        </authorList>
    </citation>
    <scope>NUCLEOTIDE SEQUENCE [LARGE SCALE GENOMIC DNA]</scope>
    <source>
        <strain evidence="2 3">BR5-29</strain>
    </source>
</reference>
<evidence type="ECO:0000313" key="2">
    <source>
        <dbReference type="EMBL" id="KAA9034376.1"/>
    </source>
</evidence>
<dbReference type="Pfam" id="PF11175">
    <property type="entry name" value="DUF2961"/>
    <property type="match status" value="1"/>
</dbReference>
<evidence type="ECO:0000256" key="1">
    <source>
        <dbReference type="SAM" id="MobiDB-lite"/>
    </source>
</evidence>
<feature type="compositionally biased region" description="Polar residues" evidence="1">
    <location>
        <begin position="534"/>
        <end position="545"/>
    </location>
</feature>
<name>A0A5J5IAG4_9BACT</name>
<proteinExistence type="predicted"/>
<comment type="caution">
    <text evidence="2">The sequence shown here is derived from an EMBL/GenBank/DDBJ whole genome shotgun (WGS) entry which is preliminary data.</text>
</comment>
<dbReference type="Proteomes" id="UP000326903">
    <property type="component" value="Unassembled WGS sequence"/>
</dbReference>
<feature type="region of interest" description="Disordered" evidence="1">
    <location>
        <begin position="534"/>
        <end position="555"/>
    </location>
</feature>
<dbReference type="RefSeq" id="WP_150417214.1">
    <property type="nucleotide sequence ID" value="NZ_VYQF01000016.1"/>
</dbReference>
<sequence>MRKIICLLFCLPGVLEFQAKAQHQPVSFKSLLFEMTQDAQLARFPDPVYQTLQASSYNRASVSPDKPGWFADGDGTGYIREDTTEGRKEYVIMEHEGPGCITRMWTPYFYYSLENHEGPAIRIYIDGKEQPALTGNFIKLLTGNSFVRPPFANLTTRAGLMYLPIPFSKSCKVTLDEKPFYYCISYRAYPSGSKVRSFSMDELEQAKYVMNKTAVALLRTPKVTGGIVPGKPTTLLLKDSAQISLPSGSRAIRYIQIKVDTHLAWGDLRNILVKITFDGHDNVWCPLGDFFCSPDQVNNFRTKFIEVKNGNILISRWVMPYRSHAEIQLVNYSGRSLRFKWSVQTSPWKWDNRSMYFHTTWCNYGALPGNKFSDLNFVHITGKGVIAGDALTVLSPSKGWWGEGDEKIYTSKADVQHHFPSLFGTGTEDYYGWAGGLVPSGKDTFSLPFGSNVRNGNTDNPRGYNICVRNRMLDAIPFEDELRFDMEASPGVDIRHSYDLLSYSMITYWYSRPGETSNSKQHREKIKERLMSLSSIDQQERQLTGGQVIPGSGQQ</sequence>
<accession>A0A5J5IAG4</accession>
<dbReference type="Gene3D" id="2.60.120.1390">
    <property type="match status" value="2"/>
</dbReference>